<evidence type="ECO:0000313" key="1">
    <source>
        <dbReference type="EMBL" id="CAK7337923.1"/>
    </source>
</evidence>
<evidence type="ECO:0000313" key="2">
    <source>
        <dbReference type="Proteomes" id="UP001314170"/>
    </source>
</evidence>
<comment type="caution">
    <text evidence="1">The sequence shown here is derived from an EMBL/GenBank/DDBJ whole genome shotgun (WGS) entry which is preliminary data.</text>
</comment>
<dbReference type="AlphaFoldDB" id="A0AAV1RPF5"/>
<dbReference type="Proteomes" id="UP001314170">
    <property type="component" value="Unassembled WGS sequence"/>
</dbReference>
<gene>
    <name evidence="1" type="ORF">DCAF_LOCUS12964</name>
</gene>
<protein>
    <submittedName>
        <fullName evidence="1">Uncharacterized protein</fullName>
    </submittedName>
</protein>
<keyword evidence="2" id="KW-1185">Reference proteome</keyword>
<proteinExistence type="predicted"/>
<sequence length="58" mass="6277">MTLGPGAAPNKSSGVQYYLVLGFREIDVGIGLVLSYDYHEVALYRAGSVWDDAVENKA</sequence>
<reference evidence="1 2" key="1">
    <citation type="submission" date="2024-01" db="EMBL/GenBank/DDBJ databases">
        <authorList>
            <person name="Waweru B."/>
        </authorList>
    </citation>
    <scope>NUCLEOTIDE SEQUENCE [LARGE SCALE GENOMIC DNA]</scope>
</reference>
<dbReference type="EMBL" id="CAWUPB010001108">
    <property type="protein sequence ID" value="CAK7337923.1"/>
    <property type="molecule type" value="Genomic_DNA"/>
</dbReference>
<accession>A0AAV1RPF5</accession>
<feature type="non-terminal residue" evidence="1">
    <location>
        <position position="58"/>
    </location>
</feature>
<name>A0AAV1RPF5_9ROSI</name>
<organism evidence="1 2">
    <name type="scientific">Dovyalis caffra</name>
    <dbReference type="NCBI Taxonomy" id="77055"/>
    <lineage>
        <taxon>Eukaryota</taxon>
        <taxon>Viridiplantae</taxon>
        <taxon>Streptophyta</taxon>
        <taxon>Embryophyta</taxon>
        <taxon>Tracheophyta</taxon>
        <taxon>Spermatophyta</taxon>
        <taxon>Magnoliopsida</taxon>
        <taxon>eudicotyledons</taxon>
        <taxon>Gunneridae</taxon>
        <taxon>Pentapetalae</taxon>
        <taxon>rosids</taxon>
        <taxon>fabids</taxon>
        <taxon>Malpighiales</taxon>
        <taxon>Salicaceae</taxon>
        <taxon>Flacourtieae</taxon>
        <taxon>Dovyalis</taxon>
    </lineage>
</organism>